<dbReference type="Pfam" id="PF04002">
    <property type="entry name" value="RadC"/>
    <property type="match status" value="1"/>
</dbReference>
<dbReference type="InterPro" id="IPR025657">
    <property type="entry name" value="RadC_JAB"/>
</dbReference>
<name>A0AAU8MWM0_9GAMM</name>
<protein>
    <submittedName>
        <fullName evidence="2">JAB domain-containing protein</fullName>
    </submittedName>
</protein>
<organism evidence="2">
    <name type="scientific">Lysobacter firmicutimachus</name>
    <dbReference type="NCBI Taxonomy" id="1792846"/>
    <lineage>
        <taxon>Bacteria</taxon>
        <taxon>Pseudomonadati</taxon>
        <taxon>Pseudomonadota</taxon>
        <taxon>Gammaproteobacteria</taxon>
        <taxon>Lysobacterales</taxon>
        <taxon>Lysobacteraceae</taxon>
        <taxon>Lysobacter</taxon>
    </lineage>
</organism>
<accession>A0AAU8MWM0</accession>
<dbReference type="RefSeq" id="WP_363799381.1">
    <property type="nucleotide sequence ID" value="NZ_CP159925.1"/>
</dbReference>
<evidence type="ECO:0000313" key="2">
    <source>
        <dbReference type="EMBL" id="XCO76018.1"/>
    </source>
</evidence>
<sequence>MYFAQRLRGLQHEVFAAVLTAAPGDRLEELPGHVDGAEMHPREVVRRALQRNAAVVSWVTHPSGVPSPRADAGHRPAAPCRPGRCAPAGSLVVGTVDPVSMAERGWM</sequence>
<evidence type="ECO:0000259" key="1">
    <source>
        <dbReference type="Pfam" id="PF04002"/>
    </source>
</evidence>
<reference evidence="2" key="1">
    <citation type="submission" date="2024-06" db="EMBL/GenBank/DDBJ databases">
        <authorList>
            <person name="Li S."/>
        </authorList>
    </citation>
    <scope>NUCLEOTIDE SEQUENCE</scope>
    <source>
        <strain evidence="2">SR10</strain>
    </source>
</reference>
<dbReference type="AlphaFoldDB" id="A0AAU8MWM0"/>
<feature type="domain" description="RadC-like JAB" evidence="1">
    <location>
        <begin position="2"/>
        <end position="68"/>
    </location>
</feature>
<dbReference type="EMBL" id="CP159925">
    <property type="protein sequence ID" value="XCO76018.1"/>
    <property type="molecule type" value="Genomic_DNA"/>
</dbReference>
<gene>
    <name evidence="2" type="ORF">ABU614_04315</name>
</gene>
<dbReference type="Gene3D" id="3.40.140.10">
    <property type="entry name" value="Cytidine Deaminase, domain 2"/>
    <property type="match status" value="1"/>
</dbReference>
<proteinExistence type="predicted"/>